<organism evidence="2 3">
    <name type="scientific">Ceratodon purpureus</name>
    <name type="common">Fire moss</name>
    <name type="synonym">Dicranum purpureum</name>
    <dbReference type="NCBI Taxonomy" id="3225"/>
    <lineage>
        <taxon>Eukaryota</taxon>
        <taxon>Viridiplantae</taxon>
        <taxon>Streptophyta</taxon>
        <taxon>Embryophyta</taxon>
        <taxon>Bryophyta</taxon>
        <taxon>Bryophytina</taxon>
        <taxon>Bryopsida</taxon>
        <taxon>Dicranidae</taxon>
        <taxon>Pseudoditrichales</taxon>
        <taxon>Ditrichaceae</taxon>
        <taxon>Ceratodon</taxon>
    </lineage>
</organism>
<dbReference type="Proteomes" id="UP000822688">
    <property type="component" value="Chromosome 5"/>
</dbReference>
<comment type="caution">
    <text evidence="2">The sequence shown here is derived from an EMBL/GenBank/DDBJ whole genome shotgun (WGS) entry which is preliminary data.</text>
</comment>
<sequence length="612" mass="69276">MKEPCSDNTRSISSTHCKKVAKSGPLDRRLNGLVEFKVVLTGKRNGNTLEEAMAVQVDVLIQDGIDQSLSANGEHDDNICQTRTSLKEVGDEENLKEEMVPTLEDLLHHHQQQEQQQKDGSECNFGGSGGIGRGRIGEDGSPTNALSNQQTCEESRASIGNLVCNKKEEDGTFWSNANWCVVDSYMTGHGKETTWTVRGFEEDKNIFEEDMPDRKDHSPLKLFANEKNHSHISNLPYTHFLHVEGADVEIRHGPSPKWTKQALHERVAKNLRAQQKDIKSNTKNGLEIVRHSHKQMEDATGRLEVEDVDKEEAIYREDVECEGQMSIGDMLHCRKERKLLKRAIFVETRDKVGGENTKDLSNMTDIQYTCIPTSACVGSSIYNYNHERELSNMISHEETRRHKRGWIKRKAKLPTIAVACCMSMIGKTIKALQKTQEDATILALKLTELQEGEMKNLRAIAYEMCTQVDLLRSEIEGLNAGREFNVLVIFPWQQFFKNIVIGISLVSGTLSFHRATKSLFRLLFGRVGSVQTATSKKEKAIIAIVILSSGSYIGKEMWQIFSQVQEKKKTHEANFQEKLNLALQRITYMSTLTYKNHIEHRGQTKDLSNQIS</sequence>
<protein>
    <submittedName>
        <fullName evidence="2">Uncharacterized protein</fullName>
    </submittedName>
</protein>
<proteinExistence type="predicted"/>
<feature type="compositionally biased region" description="Basic and acidic residues" evidence="1">
    <location>
        <begin position="109"/>
        <end position="121"/>
    </location>
</feature>
<dbReference type="AlphaFoldDB" id="A0A8T0I3M3"/>
<feature type="region of interest" description="Disordered" evidence="1">
    <location>
        <begin position="109"/>
        <end position="152"/>
    </location>
</feature>
<reference evidence="2" key="1">
    <citation type="submission" date="2020-06" db="EMBL/GenBank/DDBJ databases">
        <title>WGS assembly of Ceratodon purpureus strain R40.</title>
        <authorList>
            <person name="Carey S.B."/>
            <person name="Jenkins J."/>
            <person name="Shu S."/>
            <person name="Lovell J.T."/>
            <person name="Sreedasyam A."/>
            <person name="Maumus F."/>
            <person name="Tiley G.P."/>
            <person name="Fernandez-Pozo N."/>
            <person name="Barry K."/>
            <person name="Chen C."/>
            <person name="Wang M."/>
            <person name="Lipzen A."/>
            <person name="Daum C."/>
            <person name="Saski C.A."/>
            <person name="Payton A.C."/>
            <person name="Mcbreen J.C."/>
            <person name="Conrad R.E."/>
            <person name="Kollar L.M."/>
            <person name="Olsson S."/>
            <person name="Huttunen S."/>
            <person name="Landis J.B."/>
            <person name="Wickett N.J."/>
            <person name="Johnson M.G."/>
            <person name="Rensing S.A."/>
            <person name="Grimwood J."/>
            <person name="Schmutz J."/>
            <person name="Mcdaniel S.F."/>
        </authorList>
    </citation>
    <scope>NUCLEOTIDE SEQUENCE</scope>
    <source>
        <strain evidence="2">R40</strain>
    </source>
</reference>
<gene>
    <name evidence="2" type="ORF">KC19_5G203700</name>
</gene>
<accession>A0A8T0I3M3</accession>
<evidence type="ECO:0000313" key="3">
    <source>
        <dbReference type="Proteomes" id="UP000822688"/>
    </source>
</evidence>
<evidence type="ECO:0000313" key="2">
    <source>
        <dbReference type="EMBL" id="KAG0578084.1"/>
    </source>
</evidence>
<feature type="compositionally biased region" description="Polar residues" evidence="1">
    <location>
        <begin position="142"/>
        <end position="152"/>
    </location>
</feature>
<name>A0A8T0I3M3_CERPU</name>
<dbReference type="EMBL" id="CM026425">
    <property type="protein sequence ID" value="KAG0578084.1"/>
    <property type="molecule type" value="Genomic_DNA"/>
</dbReference>
<keyword evidence="3" id="KW-1185">Reference proteome</keyword>
<evidence type="ECO:0000256" key="1">
    <source>
        <dbReference type="SAM" id="MobiDB-lite"/>
    </source>
</evidence>